<reference evidence="4" key="1">
    <citation type="journal article" date="2019" name="Int. J. Syst. Evol. Microbiol.">
        <title>The Global Catalogue of Microorganisms (GCM) 10K type strain sequencing project: providing services to taxonomists for standard genome sequencing and annotation.</title>
        <authorList>
            <consortium name="The Broad Institute Genomics Platform"/>
            <consortium name="The Broad Institute Genome Sequencing Center for Infectious Disease"/>
            <person name="Wu L."/>
            <person name="Ma J."/>
        </authorList>
    </citation>
    <scope>NUCLEOTIDE SEQUENCE [LARGE SCALE GENOMIC DNA]</scope>
    <source>
        <strain evidence="4">CGMCC 4.7035</strain>
    </source>
</reference>
<feature type="compositionally biased region" description="Low complexity" evidence="1">
    <location>
        <begin position="195"/>
        <end position="204"/>
    </location>
</feature>
<accession>A0ABV7SDZ7</accession>
<keyword evidence="2" id="KW-0472">Membrane</keyword>
<dbReference type="RefSeq" id="WP_310763064.1">
    <property type="nucleotide sequence ID" value="NZ_JBHRWR010000008.1"/>
</dbReference>
<feature type="compositionally biased region" description="Low complexity" evidence="1">
    <location>
        <begin position="263"/>
        <end position="286"/>
    </location>
</feature>
<keyword evidence="2" id="KW-0812">Transmembrane</keyword>
<feature type="transmembrane region" description="Helical" evidence="2">
    <location>
        <begin position="116"/>
        <end position="134"/>
    </location>
</feature>
<feature type="compositionally biased region" description="Low complexity" evidence="1">
    <location>
        <begin position="212"/>
        <end position="256"/>
    </location>
</feature>
<name>A0ABV7SDZ7_9ACTN</name>
<keyword evidence="2" id="KW-1133">Transmembrane helix</keyword>
<feature type="compositionally biased region" description="Basic residues" evidence="1">
    <location>
        <begin position="100"/>
        <end position="114"/>
    </location>
</feature>
<evidence type="ECO:0000313" key="4">
    <source>
        <dbReference type="Proteomes" id="UP001595701"/>
    </source>
</evidence>
<proteinExistence type="predicted"/>
<evidence type="ECO:0000313" key="3">
    <source>
        <dbReference type="EMBL" id="MFC3573595.1"/>
    </source>
</evidence>
<sequence length="296" mass="29960">MDYCSSCRRHLNGALVCPGCGAYAPDIAPATTDGRISPAPAAVVTTGSAAGPAVAWQPTASDPWHHDRLRDEAAADRNEVQQTGPSDEPEGVPPAPQGRAARRRQLARWKKNQRRAVVATAVALVGGGLTVATMERGSGDRAQAATAPDLTGMGGVEEEAPQYAPPSSAPPGTHRSSHTPAAHPSATGLPHRQSTAAPAGTTPPNARPDAATSVQTSQGQTGHTTHTTHTTTSGRQEPRTTSPSSGGTVTDDTGTPPKQPSAPTTGTGTDPGTTQPSPAPAATSPSEICLLVVCLG</sequence>
<dbReference type="Proteomes" id="UP001595701">
    <property type="component" value="Unassembled WGS sequence"/>
</dbReference>
<comment type="caution">
    <text evidence="3">The sequence shown here is derived from an EMBL/GenBank/DDBJ whole genome shotgun (WGS) entry which is preliminary data.</text>
</comment>
<organism evidence="3 4">
    <name type="scientific">Streptomyces yaanensis</name>
    <dbReference type="NCBI Taxonomy" id="1142239"/>
    <lineage>
        <taxon>Bacteria</taxon>
        <taxon>Bacillati</taxon>
        <taxon>Actinomycetota</taxon>
        <taxon>Actinomycetes</taxon>
        <taxon>Kitasatosporales</taxon>
        <taxon>Streptomycetaceae</taxon>
        <taxon>Streptomyces</taxon>
    </lineage>
</organism>
<feature type="region of interest" description="Disordered" evidence="1">
    <location>
        <begin position="75"/>
        <end position="115"/>
    </location>
</feature>
<protein>
    <submittedName>
        <fullName evidence="3">Uncharacterized protein</fullName>
    </submittedName>
</protein>
<gene>
    <name evidence="3" type="ORF">ACFOZ0_09995</name>
</gene>
<keyword evidence="4" id="KW-1185">Reference proteome</keyword>
<evidence type="ECO:0000256" key="1">
    <source>
        <dbReference type="SAM" id="MobiDB-lite"/>
    </source>
</evidence>
<evidence type="ECO:0000256" key="2">
    <source>
        <dbReference type="SAM" id="Phobius"/>
    </source>
</evidence>
<feature type="region of interest" description="Disordered" evidence="1">
    <location>
        <begin position="136"/>
        <end position="287"/>
    </location>
</feature>
<dbReference type="EMBL" id="JBHRWR010000008">
    <property type="protein sequence ID" value="MFC3573595.1"/>
    <property type="molecule type" value="Genomic_DNA"/>
</dbReference>